<keyword evidence="3 6" id="KW-0812">Transmembrane</keyword>
<dbReference type="AlphaFoldDB" id="A0A4R0H9P5"/>
<proteinExistence type="predicted"/>
<feature type="transmembrane region" description="Helical" evidence="6">
    <location>
        <begin position="35"/>
        <end position="52"/>
    </location>
</feature>
<dbReference type="InterPro" id="IPR001851">
    <property type="entry name" value="ABC_transp_permease"/>
</dbReference>
<dbReference type="CDD" id="cd06579">
    <property type="entry name" value="TM_PBP1_transp_AraH_like"/>
    <property type="match status" value="1"/>
</dbReference>
<gene>
    <name evidence="7" type="ORF">E0H45_27270</name>
</gene>
<sequence>MTVQSATPGAAAKELARREHTTSQRIQHLLHQHPALSPAIILLLTVVCFTIVNSRFSNPAALSLLVQQTAVVAALAVGQTLIILTAGIDLSVGAIAILSMMVTATLAAENGWPAGLALAAGLVLGLAAGVLNGLLVTRIGLPPFIVTLGTLSIFTALALLYSGGQSIQNNRLPALLNWTGEGFAIGRFRVTTGVLIVIGLYVVVGFALSQTSWGRHVYAVGDDPEAARLSGVRSRRVLFSVYAVAGLIYGIAGWTLIGRAGAASPNAIVDANLESITAVVIGGTSLFGGRGGLLGTLLGALIVQAFTIGLSLAGVDAQYRLLAVGVLVIVAVSVDQWIRKVRS</sequence>
<dbReference type="GO" id="GO:0005886">
    <property type="term" value="C:plasma membrane"/>
    <property type="evidence" value="ECO:0007669"/>
    <property type="project" value="UniProtKB-SubCell"/>
</dbReference>
<dbReference type="PANTHER" id="PTHR32196:SF72">
    <property type="entry name" value="RIBOSE IMPORT PERMEASE PROTEIN RBSC"/>
    <property type="match status" value="1"/>
</dbReference>
<feature type="transmembrane region" description="Helical" evidence="6">
    <location>
        <begin position="237"/>
        <end position="257"/>
    </location>
</feature>
<evidence type="ECO:0000256" key="1">
    <source>
        <dbReference type="ARBA" id="ARBA00004651"/>
    </source>
</evidence>
<name>A0A4R0H9P5_9ACTN</name>
<dbReference type="PANTHER" id="PTHR32196">
    <property type="entry name" value="ABC TRANSPORTER PERMEASE PROTEIN YPHD-RELATED-RELATED"/>
    <property type="match status" value="1"/>
</dbReference>
<organism evidence="7 8">
    <name type="scientific">Kribbella soli</name>
    <dbReference type="NCBI Taxonomy" id="1124743"/>
    <lineage>
        <taxon>Bacteria</taxon>
        <taxon>Bacillati</taxon>
        <taxon>Actinomycetota</taxon>
        <taxon>Actinomycetes</taxon>
        <taxon>Propionibacteriales</taxon>
        <taxon>Kribbellaceae</taxon>
        <taxon>Kribbella</taxon>
    </lineage>
</organism>
<evidence type="ECO:0000256" key="2">
    <source>
        <dbReference type="ARBA" id="ARBA00022475"/>
    </source>
</evidence>
<keyword evidence="4 6" id="KW-1133">Transmembrane helix</keyword>
<feature type="transmembrane region" description="Helical" evidence="6">
    <location>
        <begin position="319"/>
        <end position="338"/>
    </location>
</feature>
<accession>A0A4R0H9P5</accession>
<feature type="transmembrane region" description="Helical" evidence="6">
    <location>
        <begin position="64"/>
        <end position="83"/>
    </location>
</feature>
<evidence type="ECO:0000256" key="4">
    <source>
        <dbReference type="ARBA" id="ARBA00022989"/>
    </source>
</evidence>
<dbReference type="RefSeq" id="WP_131342518.1">
    <property type="nucleotide sequence ID" value="NZ_SJJZ01000003.1"/>
</dbReference>
<dbReference type="EMBL" id="SJJZ01000003">
    <property type="protein sequence ID" value="TCC05710.1"/>
    <property type="molecule type" value="Genomic_DNA"/>
</dbReference>
<comment type="subcellular location">
    <subcellularLocation>
        <location evidence="1">Cell membrane</location>
        <topology evidence="1">Multi-pass membrane protein</topology>
    </subcellularLocation>
</comment>
<dbReference type="OrthoDB" id="9808136at2"/>
<keyword evidence="8" id="KW-1185">Reference proteome</keyword>
<protein>
    <submittedName>
        <fullName evidence="7">ABC transporter permease</fullName>
    </submittedName>
</protein>
<feature type="transmembrane region" description="Helical" evidence="6">
    <location>
        <begin position="144"/>
        <end position="164"/>
    </location>
</feature>
<reference evidence="7 8" key="1">
    <citation type="submission" date="2019-02" db="EMBL/GenBank/DDBJ databases">
        <title>Kribbella capetownensis sp. nov. and Kribbella speibonae sp. nov., isolated from soil.</title>
        <authorList>
            <person name="Curtis S.M."/>
            <person name="Norton I."/>
            <person name="Everest G.J."/>
            <person name="Meyers P.R."/>
        </authorList>
    </citation>
    <scope>NUCLEOTIDE SEQUENCE [LARGE SCALE GENOMIC DNA]</scope>
    <source>
        <strain evidence="7 8">KCTC 29219</strain>
    </source>
</reference>
<evidence type="ECO:0000313" key="8">
    <source>
        <dbReference type="Proteomes" id="UP000292346"/>
    </source>
</evidence>
<keyword evidence="2" id="KW-1003">Cell membrane</keyword>
<dbReference type="Proteomes" id="UP000292346">
    <property type="component" value="Unassembled WGS sequence"/>
</dbReference>
<dbReference type="GO" id="GO:0022857">
    <property type="term" value="F:transmembrane transporter activity"/>
    <property type="evidence" value="ECO:0007669"/>
    <property type="project" value="InterPro"/>
</dbReference>
<comment type="caution">
    <text evidence="7">The sequence shown here is derived from an EMBL/GenBank/DDBJ whole genome shotgun (WGS) entry which is preliminary data.</text>
</comment>
<feature type="transmembrane region" description="Helical" evidence="6">
    <location>
        <begin position="184"/>
        <end position="208"/>
    </location>
</feature>
<dbReference type="Pfam" id="PF02653">
    <property type="entry name" value="BPD_transp_2"/>
    <property type="match status" value="1"/>
</dbReference>
<evidence type="ECO:0000256" key="5">
    <source>
        <dbReference type="ARBA" id="ARBA00023136"/>
    </source>
</evidence>
<feature type="transmembrane region" description="Helical" evidence="6">
    <location>
        <begin position="114"/>
        <end position="137"/>
    </location>
</feature>
<evidence type="ECO:0000256" key="6">
    <source>
        <dbReference type="SAM" id="Phobius"/>
    </source>
</evidence>
<evidence type="ECO:0000256" key="3">
    <source>
        <dbReference type="ARBA" id="ARBA00022692"/>
    </source>
</evidence>
<keyword evidence="5 6" id="KW-0472">Membrane</keyword>
<feature type="transmembrane region" description="Helical" evidence="6">
    <location>
        <begin position="294"/>
        <end position="313"/>
    </location>
</feature>
<evidence type="ECO:0000313" key="7">
    <source>
        <dbReference type="EMBL" id="TCC05710.1"/>
    </source>
</evidence>